<keyword evidence="4" id="KW-0677">Repeat</keyword>
<proteinExistence type="predicted"/>
<feature type="transmembrane region" description="Helical" evidence="9">
    <location>
        <begin position="367"/>
        <end position="391"/>
    </location>
</feature>
<dbReference type="Ensembl" id="ENSCINT00000014150.3">
    <property type="protein sequence ID" value="ENSCINP00000014150.3"/>
    <property type="gene ID" value="ENSCING00000006889.3"/>
</dbReference>
<dbReference type="PANTHER" id="PTHR24372">
    <property type="entry name" value="GLYCOPROTEIN HORMONE RECEPTOR"/>
    <property type="match status" value="1"/>
</dbReference>
<evidence type="ECO:0000256" key="4">
    <source>
        <dbReference type="ARBA" id="ARBA00022737"/>
    </source>
</evidence>
<evidence type="ECO:0000256" key="6">
    <source>
        <dbReference type="ARBA" id="ARBA00023136"/>
    </source>
</evidence>
<evidence type="ECO:0000313" key="11">
    <source>
        <dbReference type="Ensembl" id="ENSCINP00000014150.3"/>
    </source>
</evidence>
<name>F6YU08_CIOIN</name>
<reference evidence="11" key="2">
    <citation type="journal article" date="2008" name="Genome Biol.">
        <title>Improved genome assembly and evidence-based global gene model set for the chordate Ciona intestinalis: new insight into intron and operon populations.</title>
        <authorList>
            <person name="Satou Y."/>
            <person name="Mineta K."/>
            <person name="Ogasawara M."/>
            <person name="Sasakura Y."/>
            <person name="Shoguchi E."/>
            <person name="Ueno K."/>
            <person name="Yamada L."/>
            <person name="Matsumoto J."/>
            <person name="Wasserscheid J."/>
            <person name="Dewar K."/>
            <person name="Wiley G.B."/>
            <person name="Macmil S.L."/>
            <person name="Roe B.A."/>
            <person name="Zeller R.W."/>
            <person name="Hastings K.E."/>
            <person name="Lemaire P."/>
            <person name="Lindquist E."/>
            <person name="Endo T."/>
            <person name="Hotta K."/>
            <person name="Inaba K."/>
        </authorList>
    </citation>
    <scope>NUCLEOTIDE SEQUENCE [LARGE SCALE GENOMIC DNA]</scope>
    <source>
        <strain evidence="11">wild type</strain>
    </source>
</reference>
<keyword evidence="3 9" id="KW-0812">Transmembrane</keyword>
<dbReference type="GO" id="GO:0007189">
    <property type="term" value="P:adenylate cyclase-activating G protein-coupled receptor signaling pathway"/>
    <property type="evidence" value="ECO:0000318"/>
    <property type="project" value="GO_Central"/>
</dbReference>
<feature type="transmembrane region" description="Helical" evidence="9">
    <location>
        <begin position="224"/>
        <end position="245"/>
    </location>
</feature>
<dbReference type="OMA" id="EMIANTF"/>
<dbReference type="HOGENOM" id="CLU_002245_0_0_1"/>
<keyword evidence="2" id="KW-0433">Leucine-rich repeat</keyword>
<keyword evidence="12" id="KW-1185">Reference proteome</keyword>
<protein>
    <recommendedName>
        <fullName evidence="10">G-protein coupled receptors family 1 profile domain-containing protein</fullName>
    </recommendedName>
</protein>
<dbReference type="GO" id="GO:0005886">
    <property type="term" value="C:plasma membrane"/>
    <property type="evidence" value="ECO:0000318"/>
    <property type="project" value="GO_Central"/>
</dbReference>
<dbReference type="Pfam" id="PF12999">
    <property type="entry name" value="PRKCSH-like"/>
    <property type="match status" value="1"/>
</dbReference>
<dbReference type="Proteomes" id="UP000008144">
    <property type="component" value="Chromosome 8"/>
</dbReference>
<dbReference type="InterPro" id="IPR017452">
    <property type="entry name" value="GPCR_Rhodpsn_7TM"/>
</dbReference>
<evidence type="ECO:0000256" key="2">
    <source>
        <dbReference type="ARBA" id="ARBA00022614"/>
    </source>
</evidence>
<feature type="transmembrane region" description="Helical" evidence="9">
    <location>
        <begin position="185"/>
        <end position="212"/>
    </location>
</feature>
<evidence type="ECO:0000256" key="3">
    <source>
        <dbReference type="ARBA" id="ARBA00022692"/>
    </source>
</evidence>
<keyword evidence="5 9" id="KW-1133">Transmembrane helix</keyword>
<organism evidence="11 12">
    <name type="scientific">Ciona intestinalis</name>
    <name type="common">Transparent sea squirt</name>
    <name type="synonym">Ascidia intestinalis</name>
    <dbReference type="NCBI Taxonomy" id="7719"/>
    <lineage>
        <taxon>Eukaryota</taxon>
        <taxon>Metazoa</taxon>
        <taxon>Chordata</taxon>
        <taxon>Tunicata</taxon>
        <taxon>Ascidiacea</taxon>
        <taxon>Phlebobranchia</taxon>
        <taxon>Cionidae</taxon>
        <taxon>Ciona</taxon>
    </lineage>
</organism>
<dbReference type="Pfam" id="PF00001">
    <property type="entry name" value="7tm_1"/>
    <property type="match status" value="1"/>
</dbReference>
<dbReference type="Gene3D" id="1.20.1070.10">
    <property type="entry name" value="Rhodopsin 7-helix transmembrane proteins"/>
    <property type="match status" value="1"/>
</dbReference>
<accession>F6YU08</accession>
<feature type="transmembrane region" description="Helical" evidence="9">
    <location>
        <begin position="322"/>
        <end position="346"/>
    </location>
</feature>
<reference evidence="11" key="3">
    <citation type="submission" date="2025-08" db="UniProtKB">
        <authorList>
            <consortium name="Ensembl"/>
        </authorList>
    </citation>
    <scope>IDENTIFICATION</scope>
</reference>
<evidence type="ECO:0000256" key="1">
    <source>
        <dbReference type="ARBA" id="ARBA00004370"/>
    </source>
</evidence>
<dbReference type="SMART" id="SM00192">
    <property type="entry name" value="LDLa"/>
    <property type="match status" value="2"/>
</dbReference>
<dbReference type="GO" id="GO:0009755">
    <property type="term" value="P:hormone-mediated signaling pathway"/>
    <property type="evidence" value="ECO:0000318"/>
    <property type="project" value="GO_Central"/>
</dbReference>
<evidence type="ECO:0000259" key="10">
    <source>
        <dbReference type="PROSITE" id="PS50262"/>
    </source>
</evidence>
<dbReference type="PRINTS" id="PR00237">
    <property type="entry name" value="GPCRRHODOPSN"/>
</dbReference>
<evidence type="ECO:0000256" key="5">
    <source>
        <dbReference type="ARBA" id="ARBA00022989"/>
    </source>
</evidence>
<dbReference type="CDD" id="cd00112">
    <property type="entry name" value="LDLa"/>
    <property type="match status" value="2"/>
</dbReference>
<comment type="subcellular location">
    <subcellularLocation>
        <location evidence="1">Membrane</location>
    </subcellularLocation>
</comment>
<sequence>DEVNCSNRYYCHQGASISIHNSRVCNGIIDCNDASDEAVSKCNLSRYYCKNGKPLSVPMFQVEDGVRDCTDGSDECPPNSKKSSVFSSQYEMIANTFIRAVFWIMSFLSIFGNSLVIYSAIKDFIYQKNAACTEKCQNWMVVNLAISDILMGLFLLIICIKGVHFSGSYCYHDIAWRSSTTCSSLGALATLSTEASIMMMTVMTIYRILAVYRPFLVRSMRVKWLVPPVLFVWLIAVLVAAIPLVKLPSGYFVTSVWYPNRFYRSEENVKEKHDVVGEPSHKPHRHSVGRRQLYTIRREIGYYGGTSVCMPRLYLKVGDATWGYSTFIVTFNFILFMFIFVSYILIYKKGTKMKPQKDKSRKLQNKITRLIITDFCCWIPICLLAYISLGGVALNKIVYAVSAGLIFPINSALNPLLYSSVIETNVLKLWRLISRASKKTSSV</sequence>
<dbReference type="SUPFAM" id="SSF81321">
    <property type="entry name" value="Family A G protein-coupled receptor-like"/>
    <property type="match status" value="1"/>
</dbReference>
<dbReference type="InterPro" id="IPR028146">
    <property type="entry name" value="PRKCSH_N"/>
</dbReference>
<dbReference type="GeneTree" id="ENSGT00940000163045"/>
<dbReference type="InterPro" id="IPR036055">
    <property type="entry name" value="LDL_receptor-like_sf"/>
</dbReference>
<dbReference type="PROSITE" id="PS50262">
    <property type="entry name" value="G_PROTEIN_RECEP_F1_2"/>
    <property type="match status" value="1"/>
</dbReference>
<dbReference type="PROSITE" id="PS50068">
    <property type="entry name" value="LDLRA_2"/>
    <property type="match status" value="1"/>
</dbReference>
<evidence type="ECO:0000256" key="8">
    <source>
        <dbReference type="PROSITE-ProRule" id="PRU00124"/>
    </source>
</evidence>
<feature type="transmembrane region" description="Helical" evidence="9">
    <location>
        <begin position="141"/>
        <end position="165"/>
    </location>
</feature>
<dbReference type="SUPFAM" id="SSF57424">
    <property type="entry name" value="LDL receptor-like module"/>
    <property type="match status" value="2"/>
</dbReference>
<dbReference type="InParanoid" id="F6YU08"/>
<evidence type="ECO:0000313" key="12">
    <source>
        <dbReference type="Proteomes" id="UP000008144"/>
    </source>
</evidence>
<feature type="transmembrane region" description="Helical" evidence="9">
    <location>
        <begin position="397"/>
        <end position="418"/>
    </location>
</feature>
<dbReference type="AlphaFoldDB" id="F6YU08"/>
<reference evidence="12" key="1">
    <citation type="journal article" date="2002" name="Science">
        <title>The draft genome of Ciona intestinalis: insights into chordate and vertebrate origins.</title>
        <authorList>
            <person name="Dehal P."/>
            <person name="Satou Y."/>
            <person name="Campbell R.K."/>
            <person name="Chapman J."/>
            <person name="Degnan B."/>
            <person name="De Tomaso A."/>
            <person name="Davidson B."/>
            <person name="Di Gregorio A."/>
            <person name="Gelpke M."/>
            <person name="Goodstein D.M."/>
            <person name="Harafuji N."/>
            <person name="Hastings K.E."/>
            <person name="Ho I."/>
            <person name="Hotta K."/>
            <person name="Huang W."/>
            <person name="Kawashima T."/>
            <person name="Lemaire P."/>
            <person name="Martinez D."/>
            <person name="Meinertzhagen I.A."/>
            <person name="Necula S."/>
            <person name="Nonaka M."/>
            <person name="Putnam N."/>
            <person name="Rash S."/>
            <person name="Saiga H."/>
            <person name="Satake M."/>
            <person name="Terry A."/>
            <person name="Yamada L."/>
            <person name="Wang H.G."/>
            <person name="Awazu S."/>
            <person name="Azumi K."/>
            <person name="Boore J."/>
            <person name="Branno M."/>
            <person name="Chin-Bow S."/>
            <person name="DeSantis R."/>
            <person name="Doyle S."/>
            <person name="Francino P."/>
            <person name="Keys D.N."/>
            <person name="Haga S."/>
            <person name="Hayashi H."/>
            <person name="Hino K."/>
            <person name="Imai K.S."/>
            <person name="Inaba K."/>
            <person name="Kano S."/>
            <person name="Kobayashi K."/>
            <person name="Kobayashi M."/>
            <person name="Lee B.I."/>
            <person name="Makabe K.W."/>
            <person name="Manohar C."/>
            <person name="Matassi G."/>
            <person name="Medina M."/>
            <person name="Mochizuki Y."/>
            <person name="Mount S."/>
            <person name="Morishita T."/>
            <person name="Miura S."/>
            <person name="Nakayama A."/>
            <person name="Nishizaka S."/>
            <person name="Nomoto H."/>
            <person name="Ohta F."/>
            <person name="Oishi K."/>
            <person name="Rigoutsos I."/>
            <person name="Sano M."/>
            <person name="Sasaki A."/>
            <person name="Sasakura Y."/>
            <person name="Shoguchi E."/>
            <person name="Shin-i T."/>
            <person name="Spagnuolo A."/>
            <person name="Stainier D."/>
            <person name="Suzuki M.M."/>
            <person name="Tassy O."/>
            <person name="Takatori N."/>
            <person name="Tokuoka M."/>
            <person name="Yagi K."/>
            <person name="Yoshizaki F."/>
            <person name="Wada S."/>
            <person name="Zhang C."/>
            <person name="Hyatt P.D."/>
            <person name="Larimer F."/>
            <person name="Detter C."/>
            <person name="Doggett N."/>
            <person name="Glavina T."/>
            <person name="Hawkins T."/>
            <person name="Richardson P."/>
            <person name="Lucas S."/>
            <person name="Kohara Y."/>
            <person name="Levine M."/>
            <person name="Satoh N."/>
            <person name="Rokhsar D.S."/>
        </authorList>
    </citation>
    <scope>NUCLEOTIDE SEQUENCE [LARGE SCALE GENOMIC DNA]</scope>
</reference>
<comment type="caution">
    <text evidence="8">Lacks conserved residue(s) required for the propagation of feature annotation.</text>
</comment>
<dbReference type="InterPro" id="IPR002172">
    <property type="entry name" value="LDrepeatLR_classA_rpt"/>
</dbReference>
<keyword evidence="7" id="KW-1015">Disulfide bond</keyword>
<evidence type="ECO:0000256" key="9">
    <source>
        <dbReference type="SAM" id="Phobius"/>
    </source>
</evidence>
<dbReference type="PANTHER" id="PTHR24372:SF77">
    <property type="entry name" value="G-PROTEIN COUPLED RECEPTORS FAMILY 1 PROFILE DOMAIN-CONTAINING PROTEIN"/>
    <property type="match status" value="1"/>
</dbReference>
<feature type="domain" description="G-protein coupled receptors family 1 profile" evidence="10">
    <location>
        <begin position="112"/>
        <end position="418"/>
    </location>
</feature>
<dbReference type="InterPro" id="IPR000276">
    <property type="entry name" value="GPCR_Rhodpsn"/>
</dbReference>
<feature type="transmembrane region" description="Helical" evidence="9">
    <location>
        <begin position="100"/>
        <end position="121"/>
    </location>
</feature>
<dbReference type="Gene3D" id="4.10.400.10">
    <property type="entry name" value="Low-density Lipoprotein Receptor"/>
    <property type="match status" value="2"/>
</dbReference>
<keyword evidence="6 9" id="KW-0472">Membrane</keyword>
<evidence type="ECO:0000256" key="7">
    <source>
        <dbReference type="ARBA" id="ARBA00023157"/>
    </source>
</evidence>
<dbReference type="EMBL" id="EAAA01002724">
    <property type="status" value="NOT_ANNOTATED_CDS"/>
    <property type="molecule type" value="Genomic_DNA"/>
</dbReference>
<reference evidence="11" key="4">
    <citation type="submission" date="2025-09" db="UniProtKB">
        <authorList>
            <consortium name="Ensembl"/>
        </authorList>
    </citation>
    <scope>IDENTIFICATION</scope>
</reference>
<dbReference type="GO" id="GO:0008528">
    <property type="term" value="F:G protein-coupled peptide receptor activity"/>
    <property type="evidence" value="ECO:0000318"/>
    <property type="project" value="GO_Central"/>
</dbReference>